<dbReference type="Proteomes" id="UP000290365">
    <property type="component" value="Chromosome"/>
</dbReference>
<dbReference type="GO" id="GO:0005975">
    <property type="term" value="P:carbohydrate metabolic process"/>
    <property type="evidence" value="ECO:0007669"/>
    <property type="project" value="InterPro"/>
</dbReference>
<organism evidence="1 2">
    <name type="scientific">Ktedonosporobacter rubrisoli</name>
    <dbReference type="NCBI Taxonomy" id="2509675"/>
    <lineage>
        <taxon>Bacteria</taxon>
        <taxon>Bacillati</taxon>
        <taxon>Chloroflexota</taxon>
        <taxon>Ktedonobacteria</taxon>
        <taxon>Ktedonobacterales</taxon>
        <taxon>Ktedonosporobacteraceae</taxon>
        <taxon>Ktedonosporobacter</taxon>
    </lineage>
</organism>
<dbReference type="Pfam" id="PF05147">
    <property type="entry name" value="LANC_like"/>
    <property type="match status" value="1"/>
</dbReference>
<dbReference type="InterPro" id="IPR007822">
    <property type="entry name" value="LANC-like"/>
</dbReference>
<name>A0A4P6JRM5_KTERU</name>
<dbReference type="GO" id="GO:0031179">
    <property type="term" value="P:peptide modification"/>
    <property type="evidence" value="ECO:0007669"/>
    <property type="project" value="InterPro"/>
</dbReference>
<dbReference type="SUPFAM" id="SSF158745">
    <property type="entry name" value="LanC-like"/>
    <property type="match status" value="1"/>
</dbReference>
<gene>
    <name evidence="1" type="ORF">EPA93_16355</name>
</gene>
<dbReference type="InterPro" id="IPR012341">
    <property type="entry name" value="6hp_glycosidase-like_sf"/>
</dbReference>
<protein>
    <submittedName>
        <fullName evidence="1">Uncharacterized protein</fullName>
    </submittedName>
</protein>
<dbReference type="EMBL" id="CP035758">
    <property type="protein sequence ID" value="QBD77476.1"/>
    <property type="molecule type" value="Genomic_DNA"/>
</dbReference>
<accession>A0A4P6JRM5</accession>
<dbReference type="Gene3D" id="1.50.10.10">
    <property type="match status" value="1"/>
</dbReference>
<evidence type="ECO:0000313" key="2">
    <source>
        <dbReference type="Proteomes" id="UP000290365"/>
    </source>
</evidence>
<sequence length="184" mass="20259">MAGVLLTLAEFVTQQNTSSLRSTLRDGAYWLMQSERLGGPILPGLYSGEAGVGIALLRAGQLLEDQVLISAAEKQGQLIATCPYDLPDLMHGTAGRLKYHIWLWQATARSYHLQAALQAGCTLLEQAEDIEDGGMGWKISAGYYGAAGRMYIWGMLMEWRALLMPCLTSIKQVGRLDFSKLYNE</sequence>
<evidence type="ECO:0000313" key="1">
    <source>
        <dbReference type="EMBL" id="QBD77476.1"/>
    </source>
</evidence>
<dbReference type="AlphaFoldDB" id="A0A4P6JRM5"/>
<proteinExistence type="predicted"/>
<keyword evidence="2" id="KW-1185">Reference proteome</keyword>
<dbReference type="KEGG" id="kbs:EPA93_16355"/>
<reference evidence="1 2" key="1">
    <citation type="submission" date="2019-01" db="EMBL/GenBank/DDBJ databases">
        <title>Ktedonosporobacter rubrisoli SCAWS-G2.</title>
        <authorList>
            <person name="Huang Y."/>
            <person name="Yan B."/>
        </authorList>
    </citation>
    <scope>NUCLEOTIDE SEQUENCE [LARGE SCALE GENOMIC DNA]</scope>
    <source>
        <strain evidence="1 2">SCAWS-G2</strain>
    </source>
</reference>